<feature type="compositionally biased region" description="Low complexity" evidence="1">
    <location>
        <begin position="157"/>
        <end position="178"/>
    </location>
</feature>
<feature type="domain" description="BHLH" evidence="2">
    <location>
        <begin position="19"/>
        <end position="73"/>
    </location>
</feature>
<dbReference type="Gene3D" id="4.10.280.10">
    <property type="entry name" value="Helix-loop-helix DNA-binding domain"/>
    <property type="match status" value="1"/>
</dbReference>
<evidence type="ECO:0000259" key="2">
    <source>
        <dbReference type="PROSITE" id="PS50888"/>
    </source>
</evidence>
<dbReference type="EMBL" id="RQTK01000716">
    <property type="protein sequence ID" value="RUS75734.1"/>
    <property type="molecule type" value="Genomic_DNA"/>
</dbReference>
<feature type="region of interest" description="Disordered" evidence="1">
    <location>
        <begin position="155"/>
        <end position="181"/>
    </location>
</feature>
<feature type="region of interest" description="Disordered" evidence="1">
    <location>
        <begin position="999"/>
        <end position="1024"/>
    </location>
</feature>
<dbReference type="GO" id="GO:0046983">
    <property type="term" value="F:protein dimerization activity"/>
    <property type="evidence" value="ECO:0007669"/>
    <property type="project" value="InterPro"/>
</dbReference>
<feature type="compositionally biased region" description="Low complexity" evidence="1">
    <location>
        <begin position="1163"/>
        <end position="1192"/>
    </location>
</feature>
<feature type="region of interest" description="Disordered" evidence="1">
    <location>
        <begin position="1574"/>
        <end position="1647"/>
    </location>
</feature>
<feature type="region of interest" description="Disordered" evidence="1">
    <location>
        <begin position="1055"/>
        <end position="1088"/>
    </location>
</feature>
<dbReference type="PROSITE" id="PS50888">
    <property type="entry name" value="BHLH"/>
    <property type="match status" value="1"/>
</dbReference>
<proteinExistence type="predicted"/>
<evidence type="ECO:0000256" key="1">
    <source>
        <dbReference type="SAM" id="MobiDB-lite"/>
    </source>
</evidence>
<comment type="caution">
    <text evidence="3">The sequence shown here is derived from an EMBL/GenBank/DDBJ whole genome shotgun (WGS) entry which is preliminary data.</text>
</comment>
<dbReference type="InterPro" id="IPR036638">
    <property type="entry name" value="HLH_DNA-bd_sf"/>
</dbReference>
<organism evidence="3 4">
    <name type="scientific">Elysia chlorotica</name>
    <name type="common">Eastern emerald elysia</name>
    <name type="synonym">Sea slug</name>
    <dbReference type="NCBI Taxonomy" id="188477"/>
    <lineage>
        <taxon>Eukaryota</taxon>
        <taxon>Metazoa</taxon>
        <taxon>Spiralia</taxon>
        <taxon>Lophotrochozoa</taxon>
        <taxon>Mollusca</taxon>
        <taxon>Gastropoda</taxon>
        <taxon>Heterobranchia</taxon>
        <taxon>Euthyneura</taxon>
        <taxon>Panpulmonata</taxon>
        <taxon>Sacoglossa</taxon>
        <taxon>Placobranchoidea</taxon>
        <taxon>Plakobranchidae</taxon>
        <taxon>Elysia</taxon>
    </lineage>
</organism>
<feature type="region of interest" description="Disordered" evidence="1">
    <location>
        <begin position="1163"/>
        <end position="1194"/>
    </location>
</feature>
<dbReference type="SUPFAM" id="SSF47459">
    <property type="entry name" value="HLH, helix-loop-helix DNA-binding domain"/>
    <property type="match status" value="1"/>
</dbReference>
<protein>
    <recommendedName>
        <fullName evidence="2">BHLH domain-containing protein</fullName>
    </recommendedName>
</protein>
<dbReference type="Proteomes" id="UP000271974">
    <property type="component" value="Unassembled WGS sequence"/>
</dbReference>
<feature type="compositionally biased region" description="Low complexity" evidence="1">
    <location>
        <begin position="271"/>
        <end position="280"/>
    </location>
</feature>
<feature type="region of interest" description="Disordered" evidence="1">
    <location>
        <begin position="249"/>
        <end position="280"/>
    </location>
</feature>
<dbReference type="OrthoDB" id="6120467at2759"/>
<feature type="compositionally biased region" description="Basic and acidic residues" evidence="1">
    <location>
        <begin position="1599"/>
        <end position="1633"/>
    </location>
</feature>
<dbReference type="InterPro" id="IPR011598">
    <property type="entry name" value="bHLH_dom"/>
</dbReference>
<name>A0A3S1AYY5_ELYCH</name>
<feature type="compositionally biased region" description="Basic and acidic residues" evidence="1">
    <location>
        <begin position="7"/>
        <end position="31"/>
    </location>
</feature>
<reference evidence="3 4" key="1">
    <citation type="submission" date="2019-01" db="EMBL/GenBank/DDBJ databases">
        <title>A draft genome assembly of the solar-powered sea slug Elysia chlorotica.</title>
        <authorList>
            <person name="Cai H."/>
            <person name="Li Q."/>
            <person name="Fang X."/>
            <person name="Li J."/>
            <person name="Curtis N.E."/>
            <person name="Altenburger A."/>
            <person name="Shibata T."/>
            <person name="Feng M."/>
            <person name="Maeda T."/>
            <person name="Schwartz J.A."/>
            <person name="Shigenobu S."/>
            <person name="Lundholm N."/>
            <person name="Nishiyama T."/>
            <person name="Yang H."/>
            <person name="Hasebe M."/>
            <person name="Li S."/>
            <person name="Pierce S.K."/>
            <person name="Wang J."/>
        </authorList>
    </citation>
    <scope>NUCLEOTIDE SEQUENCE [LARGE SCALE GENOMIC DNA]</scope>
    <source>
        <strain evidence="3">EC2010</strain>
        <tissue evidence="3">Whole organism of an adult</tissue>
    </source>
</reference>
<feature type="non-terminal residue" evidence="3">
    <location>
        <position position="1666"/>
    </location>
</feature>
<feature type="compositionally biased region" description="Low complexity" evidence="1">
    <location>
        <begin position="1014"/>
        <end position="1024"/>
    </location>
</feature>
<evidence type="ECO:0000313" key="3">
    <source>
        <dbReference type="EMBL" id="RUS75734.1"/>
    </source>
</evidence>
<feature type="region of interest" description="Disordered" evidence="1">
    <location>
        <begin position="1529"/>
        <end position="1548"/>
    </location>
</feature>
<accession>A0A3S1AYY5</accession>
<feature type="region of interest" description="Disordered" evidence="1">
    <location>
        <begin position="1"/>
        <end position="32"/>
    </location>
</feature>
<feature type="compositionally biased region" description="Basic residues" evidence="1">
    <location>
        <begin position="1587"/>
        <end position="1598"/>
    </location>
</feature>
<feature type="compositionally biased region" description="Basic residues" evidence="1">
    <location>
        <begin position="1062"/>
        <end position="1071"/>
    </location>
</feature>
<dbReference type="STRING" id="188477.A0A3S1AYY5"/>
<keyword evidence="4" id="KW-1185">Reference proteome</keyword>
<dbReference type="Pfam" id="PF00010">
    <property type="entry name" value="HLH"/>
    <property type="match status" value="1"/>
</dbReference>
<gene>
    <name evidence="3" type="ORF">EGW08_016516</name>
</gene>
<evidence type="ECO:0000313" key="4">
    <source>
        <dbReference type="Proteomes" id="UP000271974"/>
    </source>
</evidence>
<sequence length="1666" mass="168083">MSTSTKDVQDASKKADREASRLLQNDQEKQRKEKIKTCIGEIAKELPPSSEHIDRKPSTLSIVSQAKEYIRKLKEQNSAYERNEVTEPHQEELKRLRQAQADQIEKIRQLEETLKNYALEKVVKKNNDHNSDSVVPESESARRRPKTINKLLEKQEQLQQQQQQEIHNFDSSSSLSSLSGGGTAAGGLGGLSGPFSQHHHTGGVSAGIVGTASNSTLPPSSLMPPSASAASSSISIMTVAPTILSVKSPSIGQARGNHHHRHQPNGASGRTTNNSSSAAVTTVVGSTAGSRMNSSVSSVVSYLDVIGADFVNSLGGGGGEGGNVISPASSSSLALSSSASQLTCSSAAASSSLSIATPARGGLDLHQQGQTAVSGIANCNQDLPLLQNHQGTLAGNHLLLNFNSNPNSQATEMCVNSASALQTLASVATSSHMVGGVQPLCSNSSSNTSGCGSTASQNMMAAGMSLGLPPAVSLGHFQQQQQQQPFMALSNTDAASGLHSACKQVIINGQVVTFSDQDPDCQGSGVIGGQQTLTLGSNTLQPNGSLQLQQHSQGNLNLGSAFSSNQQSSNNTIYTLNEHGQLVPLQPQGSQLNQLSGLDLGAGGGVGGSGNLLANLGAAAGVVGGAQNLLPASLQGHMAQPGSSFSPMVSQVGPGGQTFSFLPGPQGAALQPQLLPNGQILLGHQQQQVLHLGGLGGLQLINPLQGMVLNGMAGPAPANMISAGAGNSSLTAPGGLGTTTLSGATVKLIGNELKLVGPGDMPVSSQTGGGGPTHVMVDGSLIPISTNPQTIVPPGSALPLSTVVGTTKPPHQLPLGGGSVLQFDPSNSGGPPILFNHAGQTGGIQLGSPHTHLQLAMSGAATSSTSGGLSIYQQLSSTASVPPSLQQQLGAAFGGSVVVASTMVSSTVTTNALSSCISSPSVAASASVSAPSGKGIKGPPHLAPAVSAISQPHQGLISSIGVASTPNSVSFPNILPSALSQQFIINGHKVIAPPAKLIAPPVSSTKTSAKNRKSSPSVSRASPVVTAQVSPQIAPRGLSPAASVAATVLRALSPGRADKGAAKSKPKKQQKKSALERKSSTSSEGSIHKADLLAQATATAGISMEGESVGNVITELSASLAPSTMGTIITSDRTEAVSGSAFTAMASSSLLCVTPGVSPVVSSTCASSQPGLNSSSMSQSLNISTGSTGSSSDQQLQIHIKSSPLNGLEEDDADNVQLIIDENCGGLCSVSPAAASGPPRSSAFSPPFALNIGGPAFSTSDIVGTAGMPSTQSLLLQAASGGGGGGGAGGLSTPLVSPSFSIRSTAASLAADTLSTSAVAARLSSSSAITSNSVSSLCFSSLSSSSLPAMPTVTLSSSVTPSATASALNSSQTTIKTSVSSAIVSKKSLQSEDLFTHISSAIVQECSSKAHTSIPAPYNANGNVGVKPPSSTPSILSSSGINISLSSPMTALSVSTSISPTVAPIYTDISPPSSGSNMSVYVPIAPAPPKSQGLLPSALNFGTDFGFGEQVIQALIGPEKSEADVAPALPTAKGRSRSKKPATATTDAVSVDQSVILNTKAVTVTAIAPSTKAAKLSTQVTENVGAGKKKSGSKKKKSKAELQLEKEEKAKNQKESVLEKKAGDVKPADKGKLDLSGGDESLLPVLEVNTDEEVKERILHSVSESK</sequence>
<dbReference type="SMART" id="SM00353">
    <property type="entry name" value="HLH"/>
    <property type="match status" value="1"/>
</dbReference>